<dbReference type="EMBL" id="QYBC01000033">
    <property type="protein sequence ID" value="RYB01627.1"/>
    <property type="molecule type" value="Genomic_DNA"/>
</dbReference>
<dbReference type="PROSITE" id="PS51635">
    <property type="entry name" value="PNPLA"/>
    <property type="match status" value="1"/>
</dbReference>
<dbReference type="SUPFAM" id="SSF52151">
    <property type="entry name" value="FabD/lysophospholipase-like"/>
    <property type="match status" value="1"/>
</dbReference>
<dbReference type="OrthoDB" id="7324613at2"/>
<keyword evidence="5" id="KW-1185">Reference proteome</keyword>
<gene>
    <name evidence="4" type="ORF">D3272_25225</name>
</gene>
<dbReference type="Proteomes" id="UP000289411">
    <property type="component" value="Unassembled WGS sequence"/>
</dbReference>
<evidence type="ECO:0000313" key="5">
    <source>
        <dbReference type="Proteomes" id="UP000289411"/>
    </source>
</evidence>
<feature type="domain" description="PNPLA" evidence="3">
    <location>
        <begin position="35"/>
        <end position="254"/>
    </location>
</feature>
<protein>
    <submittedName>
        <fullName evidence="4">Patatin-like phospholipase family protein</fullName>
    </submittedName>
</protein>
<comment type="caution">
    <text evidence="2">Lacks conserved residue(s) required for the propagation of feature annotation.</text>
</comment>
<dbReference type="GO" id="GO:0006629">
    <property type="term" value="P:lipid metabolic process"/>
    <property type="evidence" value="ECO:0007669"/>
    <property type="project" value="UniProtKB-KW"/>
</dbReference>
<dbReference type="Gene3D" id="3.40.1090.10">
    <property type="entry name" value="Cytosolic phospholipase A2 catalytic domain"/>
    <property type="match status" value="1"/>
</dbReference>
<dbReference type="RefSeq" id="WP_129222008.1">
    <property type="nucleotide sequence ID" value="NZ_QYBC01000033.1"/>
</dbReference>
<keyword evidence="1" id="KW-0443">Lipid metabolism</keyword>
<reference evidence="4 5" key="1">
    <citation type="submission" date="2018-09" db="EMBL/GenBank/DDBJ databases">
        <authorList>
            <person name="Grouzdev D.S."/>
            <person name="Krutkina M.S."/>
        </authorList>
    </citation>
    <scope>NUCLEOTIDE SEQUENCE [LARGE SCALE GENOMIC DNA]</scope>
    <source>
        <strain evidence="4 5">RmlP001</strain>
    </source>
</reference>
<evidence type="ECO:0000313" key="4">
    <source>
        <dbReference type="EMBL" id="RYB01627.1"/>
    </source>
</evidence>
<dbReference type="InterPro" id="IPR002641">
    <property type="entry name" value="PNPLA_dom"/>
</dbReference>
<sequence length="360" mass="39032">MTGAPGVDRGAFRRNRAAKTLANAARQDRSSRTAIVLGGGAPNASLMAGALAAFVDHGVTFDVVSTSGAGALMGLLWLAPKGAAPRDALQAVTTMGVADAIYRWFPVNYKVFNKPGSPADLFRAALAQNPFLKVDPGLYERWSPYAVWSDLQALALATLTPSGLDAGSLGLCAPPPFLEDLIDFDAVRAIAPAFTVNAYNIDAQIIDDFDKAVLTADHLRAALAFPFIYGPYTLDGTRYYEGAVVDCLNFKDLVETHPCLDSVVVFDVLGSPDLIRMPRDLYDSWVLSLVIPLVKTAEDNLELFELKHRRPDLAIHKIAFDVPERFLPEVLDWSESNARRLFDIGYRAGESRAGFLNGKG</sequence>
<accession>A0A4V1RHY1</accession>
<evidence type="ECO:0000256" key="1">
    <source>
        <dbReference type="ARBA" id="ARBA00023098"/>
    </source>
</evidence>
<comment type="caution">
    <text evidence="4">The sequence shown here is derived from an EMBL/GenBank/DDBJ whole genome shotgun (WGS) entry which is preliminary data.</text>
</comment>
<proteinExistence type="predicted"/>
<dbReference type="AlphaFoldDB" id="A0A4V1RHY1"/>
<reference evidence="4 5" key="2">
    <citation type="submission" date="2019-02" db="EMBL/GenBank/DDBJ databases">
        <title>'Lichenibacterium ramalinii' gen. nov. sp. nov., 'Lichenibacterium minor' gen. nov. sp. nov.</title>
        <authorList>
            <person name="Pankratov T."/>
        </authorList>
    </citation>
    <scope>NUCLEOTIDE SEQUENCE [LARGE SCALE GENOMIC DNA]</scope>
    <source>
        <strain evidence="4 5">RmlP001</strain>
    </source>
</reference>
<organism evidence="4 5">
    <name type="scientific">Lichenibacterium ramalinae</name>
    <dbReference type="NCBI Taxonomy" id="2316527"/>
    <lineage>
        <taxon>Bacteria</taxon>
        <taxon>Pseudomonadati</taxon>
        <taxon>Pseudomonadota</taxon>
        <taxon>Alphaproteobacteria</taxon>
        <taxon>Hyphomicrobiales</taxon>
        <taxon>Lichenihabitantaceae</taxon>
        <taxon>Lichenibacterium</taxon>
    </lineage>
</organism>
<evidence type="ECO:0000256" key="2">
    <source>
        <dbReference type="PROSITE-ProRule" id="PRU01161"/>
    </source>
</evidence>
<dbReference type="Pfam" id="PF01734">
    <property type="entry name" value="Patatin"/>
    <property type="match status" value="1"/>
</dbReference>
<evidence type="ECO:0000259" key="3">
    <source>
        <dbReference type="PROSITE" id="PS51635"/>
    </source>
</evidence>
<dbReference type="InterPro" id="IPR016035">
    <property type="entry name" value="Acyl_Trfase/lysoPLipase"/>
</dbReference>
<name>A0A4V1RHY1_9HYPH</name>